<feature type="region of interest" description="Disordered" evidence="1">
    <location>
        <begin position="141"/>
        <end position="286"/>
    </location>
</feature>
<feature type="compositionally biased region" description="Basic and acidic residues" evidence="1">
    <location>
        <begin position="226"/>
        <end position="242"/>
    </location>
</feature>
<feature type="compositionally biased region" description="Polar residues" evidence="1">
    <location>
        <begin position="384"/>
        <end position="393"/>
    </location>
</feature>
<feature type="compositionally biased region" description="Polar residues" evidence="1">
    <location>
        <begin position="451"/>
        <end position="462"/>
    </location>
</feature>
<feature type="region of interest" description="Disordered" evidence="1">
    <location>
        <begin position="532"/>
        <end position="551"/>
    </location>
</feature>
<proteinExistence type="predicted"/>
<accession>A0ABR0KUN3</accession>
<organism evidence="2 3">
    <name type="scientific">Cryomyces antarcticus</name>
    <dbReference type="NCBI Taxonomy" id="329879"/>
    <lineage>
        <taxon>Eukaryota</taxon>
        <taxon>Fungi</taxon>
        <taxon>Dikarya</taxon>
        <taxon>Ascomycota</taxon>
        <taxon>Pezizomycotina</taxon>
        <taxon>Dothideomycetes</taxon>
        <taxon>Dothideomycetes incertae sedis</taxon>
        <taxon>Cryomyces</taxon>
    </lineage>
</organism>
<protein>
    <submittedName>
        <fullName evidence="2">Uncharacterized protein</fullName>
    </submittedName>
</protein>
<evidence type="ECO:0000313" key="2">
    <source>
        <dbReference type="EMBL" id="KAK5131826.1"/>
    </source>
</evidence>
<keyword evidence="3" id="KW-1185">Reference proteome</keyword>
<gene>
    <name evidence="2" type="ORF">LTR16_000385</name>
</gene>
<feature type="region of interest" description="Disordered" evidence="1">
    <location>
        <begin position="582"/>
        <end position="604"/>
    </location>
</feature>
<feature type="compositionally biased region" description="Basic residues" evidence="1">
    <location>
        <begin position="160"/>
        <end position="181"/>
    </location>
</feature>
<feature type="region of interest" description="Disordered" evidence="1">
    <location>
        <begin position="448"/>
        <end position="469"/>
    </location>
</feature>
<feature type="region of interest" description="Disordered" evidence="1">
    <location>
        <begin position="674"/>
        <end position="693"/>
    </location>
</feature>
<dbReference type="EMBL" id="JAVRRA010024626">
    <property type="protein sequence ID" value="KAK5131826.1"/>
    <property type="molecule type" value="Genomic_DNA"/>
</dbReference>
<evidence type="ECO:0000313" key="3">
    <source>
        <dbReference type="Proteomes" id="UP001357485"/>
    </source>
</evidence>
<comment type="caution">
    <text evidence="2">The sequence shown here is derived from an EMBL/GenBank/DDBJ whole genome shotgun (WGS) entry which is preliminary data.</text>
</comment>
<reference evidence="2 3" key="1">
    <citation type="submission" date="2023-08" db="EMBL/GenBank/DDBJ databases">
        <title>Black Yeasts Isolated from many extreme environments.</title>
        <authorList>
            <person name="Coleine C."/>
            <person name="Stajich J.E."/>
            <person name="Selbmann L."/>
        </authorList>
    </citation>
    <scope>NUCLEOTIDE SEQUENCE [LARGE SCALE GENOMIC DNA]</scope>
    <source>
        <strain evidence="2 3">CCFEE 536</strain>
    </source>
</reference>
<sequence length="706" mass="76715">MSRPFQRFRHHRQASSCGFASATVPTSWGNVVKSDQASSVYSTCPNSTASTPSVSLPHLPLNENKVYRVPDTYDIEPSTVPTIQLSDSVPASSGKEAIDLITSPNAVALQPPATVLPWSELDSRFETEISIKIASVPSNASSVSLGKTSRFKEELTPSPLKKHTRKRKSNFKFLRPSKSKGKFIIASAPHTPERNHLSNQMDGPADDRGNGLLAAPDGHRRPSLVEYERRLSSTGDDRRRPSMVDSQALLPIPDNSRRPSLSQQAGARPSLEQYRRHSSASVHRHPDDVSAVWEKALRAHQNEKASMFLSPEKRSISDVSSAPQFSLSFGGSSGGGPSLQSRRNVDHDHLGPLDPMDPLENSERSRSHSMHQPHGPLLSPYDDGNNTCSQRPTSASAGTILVKECQSSVSSLQAWSRYPSHTREQRAGSAGARDNVTTRDFALLFPDDLQGDSSNDSTPVNTQKHKSKSVLKLPRSTTFGRNIFKYYAGLFKSQSQDFRRHGMGHRSSIATGGVLEYPELELLPPVLPSTVPTSKLNSSSEPDLGKLGDGLVAAPSPFGRGTSAMDGLSDAEAINATAEKTETADVAVATEHHRDTESEADEPMAANHLTQLDGLDKRVSTAADQTHNARIWSQLYQSCVQLPQGTEDLASEELLMPDKLLLPPRLPVLEASQSLPSTLHKRSGPHKTSNDIHLRSASVLSVQSVA</sequence>
<evidence type="ECO:0000256" key="1">
    <source>
        <dbReference type="SAM" id="MobiDB-lite"/>
    </source>
</evidence>
<feature type="region of interest" description="Disordered" evidence="1">
    <location>
        <begin position="327"/>
        <end position="393"/>
    </location>
</feature>
<name>A0ABR0KUN3_9PEZI</name>
<dbReference type="Proteomes" id="UP001357485">
    <property type="component" value="Unassembled WGS sequence"/>
</dbReference>